<evidence type="ECO:0000313" key="3">
    <source>
        <dbReference type="Proteomes" id="UP000238164"/>
    </source>
</evidence>
<dbReference type="KEGG" id="mgg:MPLG2_3059"/>
<reference evidence="2 3" key="1">
    <citation type="submission" date="2018-02" db="EMBL/GenBank/DDBJ databases">
        <authorList>
            <person name="Cohen D.B."/>
            <person name="Kent A.D."/>
        </authorList>
    </citation>
    <scope>NUCLEOTIDE SEQUENCE [LARGE SCALE GENOMIC DNA]</scope>
    <source>
        <strain evidence="2">1</strain>
    </source>
</reference>
<dbReference type="Gene3D" id="3.40.250.10">
    <property type="entry name" value="Rhodanese-like domain"/>
    <property type="match status" value="1"/>
</dbReference>
<protein>
    <submittedName>
        <fullName evidence="2">Rhodanese</fullName>
    </submittedName>
</protein>
<evidence type="ECO:0000313" key="2">
    <source>
        <dbReference type="EMBL" id="SPD88089.1"/>
    </source>
</evidence>
<organism evidence="2 3">
    <name type="scientific">Micropruina glycogenica</name>
    <dbReference type="NCBI Taxonomy" id="75385"/>
    <lineage>
        <taxon>Bacteria</taxon>
        <taxon>Bacillati</taxon>
        <taxon>Actinomycetota</taxon>
        <taxon>Actinomycetes</taxon>
        <taxon>Propionibacteriales</taxon>
        <taxon>Nocardioidaceae</taxon>
        <taxon>Micropruina</taxon>
    </lineage>
</organism>
<dbReference type="Proteomes" id="UP000238164">
    <property type="component" value="Chromosome 1"/>
</dbReference>
<dbReference type="SMART" id="SM00450">
    <property type="entry name" value="RHOD"/>
    <property type="match status" value="1"/>
</dbReference>
<feature type="domain" description="Rhodanese" evidence="1">
    <location>
        <begin position="14"/>
        <end position="102"/>
    </location>
</feature>
<dbReference type="PANTHER" id="PTHR43031:SF1">
    <property type="entry name" value="PYRIDINE NUCLEOTIDE-DISULPHIDE OXIDOREDUCTASE"/>
    <property type="match status" value="1"/>
</dbReference>
<proteinExistence type="predicted"/>
<dbReference type="InterPro" id="IPR036873">
    <property type="entry name" value="Rhodanese-like_dom_sf"/>
</dbReference>
<dbReference type="InterPro" id="IPR001763">
    <property type="entry name" value="Rhodanese-like_dom"/>
</dbReference>
<keyword evidence="3" id="KW-1185">Reference proteome</keyword>
<dbReference type="InterPro" id="IPR050229">
    <property type="entry name" value="GlpE_sulfurtransferase"/>
</dbReference>
<dbReference type="OrthoDB" id="9800872at2"/>
<gene>
    <name evidence="2" type="ORF">MPLG2_3059</name>
</gene>
<dbReference type="PANTHER" id="PTHR43031">
    <property type="entry name" value="FAD-DEPENDENT OXIDOREDUCTASE"/>
    <property type="match status" value="1"/>
</dbReference>
<dbReference type="CDD" id="cd00158">
    <property type="entry name" value="RHOD"/>
    <property type="match status" value="1"/>
</dbReference>
<dbReference type="PROSITE" id="PS50206">
    <property type="entry name" value="RHODANESE_3"/>
    <property type="match status" value="1"/>
</dbReference>
<name>A0A2N9JL06_9ACTN</name>
<evidence type="ECO:0000259" key="1">
    <source>
        <dbReference type="PROSITE" id="PS50206"/>
    </source>
</evidence>
<dbReference type="Pfam" id="PF00581">
    <property type="entry name" value="Rhodanese"/>
    <property type="match status" value="1"/>
</dbReference>
<dbReference type="SUPFAM" id="SSF52821">
    <property type="entry name" value="Rhodanese/Cell cycle control phosphatase"/>
    <property type="match status" value="1"/>
</dbReference>
<sequence>MNSVTIRQTSVHTFGDDAVLLDVREPNEWVGGHAPNAVHIPLGLLPTRLADLPAVDGALPVVCRSGVRSARAVVYLGTQGVEATNVAGGMQAWEEAGKALVADSGHPTVV</sequence>
<dbReference type="AlphaFoldDB" id="A0A2N9JL06"/>
<accession>A0A2N9JL06</accession>
<dbReference type="EMBL" id="LT985188">
    <property type="protein sequence ID" value="SPD88089.1"/>
    <property type="molecule type" value="Genomic_DNA"/>
</dbReference>